<organism evidence="2 3">
    <name type="scientific">Daphnia pulex</name>
    <name type="common">Water flea</name>
    <dbReference type="NCBI Taxonomy" id="6669"/>
    <lineage>
        <taxon>Eukaryota</taxon>
        <taxon>Metazoa</taxon>
        <taxon>Ecdysozoa</taxon>
        <taxon>Arthropoda</taxon>
        <taxon>Crustacea</taxon>
        <taxon>Branchiopoda</taxon>
        <taxon>Diplostraca</taxon>
        <taxon>Cladocera</taxon>
        <taxon>Anomopoda</taxon>
        <taxon>Daphniidae</taxon>
        <taxon>Daphnia</taxon>
    </lineage>
</organism>
<accession>E9H7M5</accession>
<feature type="region of interest" description="Disordered" evidence="1">
    <location>
        <begin position="64"/>
        <end position="87"/>
    </location>
</feature>
<protein>
    <submittedName>
        <fullName evidence="2">Uncharacterized protein</fullName>
    </submittedName>
</protein>
<evidence type="ECO:0000256" key="1">
    <source>
        <dbReference type="SAM" id="MobiDB-lite"/>
    </source>
</evidence>
<feature type="compositionally biased region" description="Low complexity" evidence="1">
    <location>
        <begin position="66"/>
        <end position="81"/>
    </location>
</feature>
<dbReference type="KEGG" id="dpx:DAPPUDRAFT_254684"/>
<dbReference type="HOGENOM" id="CLU_2485606_0_0_1"/>
<evidence type="ECO:0000313" key="3">
    <source>
        <dbReference type="Proteomes" id="UP000000305"/>
    </source>
</evidence>
<gene>
    <name evidence="2" type="ORF">DAPPUDRAFT_254684</name>
</gene>
<name>E9H7M5_DAPPU</name>
<proteinExistence type="predicted"/>
<dbReference type="AlphaFoldDB" id="E9H7M5"/>
<dbReference type="Proteomes" id="UP000000305">
    <property type="component" value="Unassembled WGS sequence"/>
</dbReference>
<keyword evidence="3" id="KW-1185">Reference proteome</keyword>
<dbReference type="InParanoid" id="E9H7M5"/>
<dbReference type="EMBL" id="GL732601">
    <property type="protein sequence ID" value="EFX72281.1"/>
    <property type="molecule type" value="Genomic_DNA"/>
</dbReference>
<dbReference type="OrthoDB" id="10386980at2759"/>
<sequence length="87" mass="9549">MYPPQSYTSAPWFVQPVPSNAKYLGRETPVSSRLVNLIDGRNQETNNPSLNKNGYHVSDLNYKKSAQGPAAPAGRQQWQAATPAAFT</sequence>
<evidence type="ECO:0000313" key="2">
    <source>
        <dbReference type="EMBL" id="EFX72281.1"/>
    </source>
</evidence>
<reference evidence="2 3" key="1">
    <citation type="journal article" date="2011" name="Science">
        <title>The ecoresponsive genome of Daphnia pulex.</title>
        <authorList>
            <person name="Colbourne J.K."/>
            <person name="Pfrender M.E."/>
            <person name="Gilbert D."/>
            <person name="Thomas W.K."/>
            <person name="Tucker A."/>
            <person name="Oakley T.H."/>
            <person name="Tokishita S."/>
            <person name="Aerts A."/>
            <person name="Arnold G.J."/>
            <person name="Basu M.K."/>
            <person name="Bauer D.J."/>
            <person name="Caceres C.E."/>
            <person name="Carmel L."/>
            <person name="Casola C."/>
            <person name="Choi J.H."/>
            <person name="Detter J.C."/>
            <person name="Dong Q."/>
            <person name="Dusheyko S."/>
            <person name="Eads B.D."/>
            <person name="Frohlich T."/>
            <person name="Geiler-Samerotte K.A."/>
            <person name="Gerlach D."/>
            <person name="Hatcher P."/>
            <person name="Jogdeo S."/>
            <person name="Krijgsveld J."/>
            <person name="Kriventseva E.V."/>
            <person name="Kultz D."/>
            <person name="Laforsch C."/>
            <person name="Lindquist E."/>
            <person name="Lopez J."/>
            <person name="Manak J.R."/>
            <person name="Muller J."/>
            <person name="Pangilinan J."/>
            <person name="Patwardhan R.P."/>
            <person name="Pitluck S."/>
            <person name="Pritham E.J."/>
            <person name="Rechtsteiner A."/>
            <person name="Rho M."/>
            <person name="Rogozin I.B."/>
            <person name="Sakarya O."/>
            <person name="Salamov A."/>
            <person name="Schaack S."/>
            <person name="Shapiro H."/>
            <person name="Shiga Y."/>
            <person name="Skalitzky C."/>
            <person name="Smith Z."/>
            <person name="Souvorov A."/>
            <person name="Sung W."/>
            <person name="Tang Z."/>
            <person name="Tsuchiya D."/>
            <person name="Tu H."/>
            <person name="Vos H."/>
            <person name="Wang M."/>
            <person name="Wolf Y.I."/>
            <person name="Yamagata H."/>
            <person name="Yamada T."/>
            <person name="Ye Y."/>
            <person name="Shaw J.R."/>
            <person name="Andrews J."/>
            <person name="Crease T.J."/>
            <person name="Tang H."/>
            <person name="Lucas S.M."/>
            <person name="Robertson H.M."/>
            <person name="Bork P."/>
            <person name="Koonin E.V."/>
            <person name="Zdobnov E.M."/>
            <person name="Grigoriev I.V."/>
            <person name="Lynch M."/>
            <person name="Boore J.L."/>
        </authorList>
    </citation>
    <scope>NUCLEOTIDE SEQUENCE [LARGE SCALE GENOMIC DNA]</scope>
</reference>